<dbReference type="PANTHER" id="PTHR33164">
    <property type="entry name" value="TRANSCRIPTIONAL REGULATOR, MARR FAMILY"/>
    <property type="match status" value="1"/>
</dbReference>
<accession>A0A9D1FEL8</accession>
<dbReference type="Proteomes" id="UP000824001">
    <property type="component" value="Unassembled WGS sequence"/>
</dbReference>
<dbReference type="SMART" id="SM00347">
    <property type="entry name" value="HTH_MARR"/>
    <property type="match status" value="1"/>
</dbReference>
<dbReference type="Pfam" id="PF12802">
    <property type="entry name" value="MarR_2"/>
    <property type="match status" value="1"/>
</dbReference>
<evidence type="ECO:0000313" key="3">
    <source>
        <dbReference type="Proteomes" id="UP000824001"/>
    </source>
</evidence>
<dbReference type="GO" id="GO:0006950">
    <property type="term" value="P:response to stress"/>
    <property type="evidence" value="ECO:0007669"/>
    <property type="project" value="TreeGrafter"/>
</dbReference>
<dbReference type="InterPro" id="IPR036390">
    <property type="entry name" value="WH_DNA-bd_sf"/>
</dbReference>
<reference evidence="2" key="1">
    <citation type="submission" date="2020-10" db="EMBL/GenBank/DDBJ databases">
        <authorList>
            <person name="Gilroy R."/>
        </authorList>
    </citation>
    <scope>NUCLEOTIDE SEQUENCE</scope>
    <source>
        <strain evidence="2">ChiHjej10B9-9673</strain>
    </source>
</reference>
<dbReference type="PROSITE" id="PS50995">
    <property type="entry name" value="HTH_MARR_2"/>
    <property type="match status" value="1"/>
</dbReference>
<dbReference type="InterPro" id="IPR000835">
    <property type="entry name" value="HTH_MarR-typ"/>
</dbReference>
<feature type="domain" description="HTH marR-type" evidence="1">
    <location>
        <begin position="1"/>
        <end position="142"/>
    </location>
</feature>
<sequence length="148" mass="17128">MQRENEARLELRRWYALWHEAEAMYAGWAHEHGVSLNALMLLCALVDEPESSQSSLARELSMPKQTVNTILKDFARRGYAELRPDEEDRRNKRVELSAAGREYALALTEALHKRELDIMERMGFDRIKALNDAQELFNALFKEGGHGR</sequence>
<name>A0A9D1FEL8_9FIRM</name>
<evidence type="ECO:0000313" key="2">
    <source>
        <dbReference type="EMBL" id="HIS67499.1"/>
    </source>
</evidence>
<dbReference type="EMBL" id="DVJK01000226">
    <property type="protein sequence ID" value="HIS67499.1"/>
    <property type="molecule type" value="Genomic_DNA"/>
</dbReference>
<comment type="caution">
    <text evidence="2">The sequence shown here is derived from an EMBL/GenBank/DDBJ whole genome shotgun (WGS) entry which is preliminary data.</text>
</comment>
<dbReference type="Gene3D" id="1.10.10.10">
    <property type="entry name" value="Winged helix-like DNA-binding domain superfamily/Winged helix DNA-binding domain"/>
    <property type="match status" value="1"/>
</dbReference>
<dbReference type="AlphaFoldDB" id="A0A9D1FEL8"/>
<dbReference type="InterPro" id="IPR039422">
    <property type="entry name" value="MarR/SlyA-like"/>
</dbReference>
<dbReference type="InterPro" id="IPR036388">
    <property type="entry name" value="WH-like_DNA-bd_sf"/>
</dbReference>
<dbReference type="SUPFAM" id="SSF46785">
    <property type="entry name" value="Winged helix' DNA-binding domain"/>
    <property type="match status" value="1"/>
</dbReference>
<protein>
    <submittedName>
        <fullName evidence="2">MarR family transcriptional regulator</fullName>
    </submittedName>
</protein>
<gene>
    <name evidence="2" type="ORF">IAC18_08030</name>
</gene>
<dbReference type="GO" id="GO:0003700">
    <property type="term" value="F:DNA-binding transcription factor activity"/>
    <property type="evidence" value="ECO:0007669"/>
    <property type="project" value="InterPro"/>
</dbReference>
<reference evidence="2" key="2">
    <citation type="journal article" date="2021" name="PeerJ">
        <title>Extensive microbial diversity within the chicken gut microbiome revealed by metagenomics and culture.</title>
        <authorList>
            <person name="Gilroy R."/>
            <person name="Ravi A."/>
            <person name="Getino M."/>
            <person name="Pursley I."/>
            <person name="Horton D.L."/>
            <person name="Alikhan N.F."/>
            <person name="Baker D."/>
            <person name="Gharbi K."/>
            <person name="Hall N."/>
            <person name="Watson M."/>
            <person name="Adriaenssens E.M."/>
            <person name="Foster-Nyarko E."/>
            <person name="Jarju S."/>
            <person name="Secka A."/>
            <person name="Antonio M."/>
            <person name="Oren A."/>
            <person name="Chaudhuri R.R."/>
            <person name="La Ragione R."/>
            <person name="Hildebrand F."/>
            <person name="Pallen M.J."/>
        </authorList>
    </citation>
    <scope>NUCLEOTIDE SEQUENCE</scope>
    <source>
        <strain evidence="2">ChiHjej10B9-9673</strain>
    </source>
</reference>
<organism evidence="2 3">
    <name type="scientific">Candidatus Scatomorpha merdipullorum</name>
    <dbReference type="NCBI Taxonomy" id="2840927"/>
    <lineage>
        <taxon>Bacteria</taxon>
        <taxon>Bacillati</taxon>
        <taxon>Bacillota</taxon>
        <taxon>Clostridia</taxon>
        <taxon>Eubacteriales</taxon>
        <taxon>Candidatus Scatomorpha</taxon>
    </lineage>
</organism>
<dbReference type="PANTHER" id="PTHR33164:SF89">
    <property type="entry name" value="MARR FAMILY REGULATORY PROTEIN"/>
    <property type="match status" value="1"/>
</dbReference>
<evidence type="ECO:0000259" key="1">
    <source>
        <dbReference type="PROSITE" id="PS50995"/>
    </source>
</evidence>
<proteinExistence type="predicted"/>